<feature type="transmembrane region" description="Helical" evidence="7">
    <location>
        <begin position="311"/>
        <end position="332"/>
    </location>
</feature>
<feature type="transmembrane region" description="Helical" evidence="7">
    <location>
        <begin position="257"/>
        <end position="275"/>
    </location>
</feature>
<accession>T0JHZ1</accession>
<keyword evidence="5 7" id="KW-1133">Transmembrane helix</keyword>
<keyword evidence="10" id="KW-1185">Reference proteome</keyword>
<dbReference type="EMBL" id="AUPZ01000001">
    <property type="protein sequence ID" value="EQB40695.1"/>
    <property type="molecule type" value="Genomic_DNA"/>
</dbReference>
<dbReference type="PANTHER" id="PTHR30489">
    <property type="entry name" value="LIPOPROTEIN-RELEASING SYSTEM TRANSMEMBRANE PROTEIN LOLE"/>
    <property type="match status" value="1"/>
</dbReference>
<comment type="caution">
    <text evidence="9">The sequence shown here is derived from an EMBL/GenBank/DDBJ whole genome shotgun (WGS) entry which is preliminary data.</text>
</comment>
<proteinExistence type="inferred from homology"/>
<sequence>MRNKINFYLIEYAINAILRQKYKNIFIATTLTFLIFLLTSIFFITNSIKYELNATVDALPEIVVQKIKAGRHYDIDVHATEEILAITGVVDAVARVWGYYYFENAGVNFSIVGVDEFEAQYKESLKRVVGTTGLMDAQGSAMVVGSGVKETMQNNYYKDYFNFIKPDGTLKRVDIVGAFDGDTQLESNDMIVMSKADVREIFDMRESKATDIVVKVSNPDEVVTIASKIKLIFPDSRIITKNDLKISYQNIFDYKSGIFLALFVVSLFTFFIIIYDKASGLSSEEKREIGILKAIGWRVDDVLKEKFYEGFIISFFSYMMGVIAAVGFVYIFQAPLLQNIFTGYSQLKTSFELPFIFDVQTLFLVFFLSVPIYIAATIIPSWKIATLDADEVIR</sequence>
<dbReference type="Proteomes" id="UP000015520">
    <property type="component" value="Unassembled WGS sequence"/>
</dbReference>
<gene>
    <name evidence="9" type="ORF">M947_00150</name>
</gene>
<dbReference type="PANTHER" id="PTHR30489:SF0">
    <property type="entry name" value="LIPOPROTEIN-RELEASING SYSTEM TRANSMEMBRANE PROTEIN LOLE"/>
    <property type="match status" value="1"/>
</dbReference>
<dbReference type="InterPro" id="IPR051447">
    <property type="entry name" value="Lipoprotein-release_system"/>
</dbReference>
<dbReference type="STRING" id="1172190.M947_00150"/>
<dbReference type="Pfam" id="PF02687">
    <property type="entry name" value="FtsX"/>
    <property type="match status" value="1"/>
</dbReference>
<feature type="domain" description="ABC3 transporter permease C-terminal" evidence="8">
    <location>
        <begin position="262"/>
        <end position="387"/>
    </location>
</feature>
<evidence type="ECO:0000313" key="10">
    <source>
        <dbReference type="Proteomes" id="UP000015520"/>
    </source>
</evidence>
<protein>
    <submittedName>
        <fullName evidence="9">ABC transporter permease</fullName>
    </submittedName>
</protein>
<dbReference type="RefSeq" id="WP_021286316.1">
    <property type="nucleotide sequence ID" value="NZ_AUPZ01000001.1"/>
</dbReference>
<evidence type="ECO:0000256" key="6">
    <source>
        <dbReference type="ARBA" id="ARBA00023136"/>
    </source>
</evidence>
<dbReference type="PATRIC" id="fig|1172190.3.peg.28"/>
<feature type="transmembrane region" description="Helical" evidence="7">
    <location>
        <begin position="25"/>
        <end position="44"/>
    </location>
</feature>
<keyword evidence="4 7" id="KW-0812">Transmembrane</keyword>
<evidence type="ECO:0000259" key="8">
    <source>
        <dbReference type="Pfam" id="PF02687"/>
    </source>
</evidence>
<dbReference type="eggNOG" id="COG4591">
    <property type="taxonomic scope" value="Bacteria"/>
</dbReference>
<keyword evidence="6 7" id="KW-0472">Membrane</keyword>
<dbReference type="AlphaFoldDB" id="T0JHZ1"/>
<comment type="subcellular location">
    <subcellularLocation>
        <location evidence="1">Cell membrane</location>
        <topology evidence="1">Multi-pass membrane protein</topology>
    </subcellularLocation>
</comment>
<evidence type="ECO:0000256" key="2">
    <source>
        <dbReference type="ARBA" id="ARBA00005236"/>
    </source>
</evidence>
<comment type="similarity">
    <text evidence="2">Belongs to the ABC-4 integral membrane protein family. LolC/E subfamily.</text>
</comment>
<reference evidence="9 10" key="1">
    <citation type="submission" date="2013-07" db="EMBL/GenBank/DDBJ databases">
        <title>Sulfurimonas hongkongensis AST-10 Genome Sequencing.</title>
        <authorList>
            <person name="Cai L."/>
            <person name="Zhang T."/>
        </authorList>
    </citation>
    <scope>NUCLEOTIDE SEQUENCE [LARGE SCALE GENOMIC DNA]</scope>
    <source>
        <strain evidence="9 10">AST-10</strain>
    </source>
</reference>
<organism evidence="9 10">
    <name type="scientific">Sulfurimonas hongkongensis</name>
    <dbReference type="NCBI Taxonomy" id="1172190"/>
    <lineage>
        <taxon>Bacteria</taxon>
        <taxon>Pseudomonadati</taxon>
        <taxon>Campylobacterota</taxon>
        <taxon>Epsilonproteobacteria</taxon>
        <taxon>Campylobacterales</taxon>
        <taxon>Sulfurimonadaceae</taxon>
        <taxon>Sulfurimonas</taxon>
    </lineage>
</organism>
<evidence type="ECO:0000256" key="4">
    <source>
        <dbReference type="ARBA" id="ARBA00022692"/>
    </source>
</evidence>
<dbReference type="GO" id="GO:0098797">
    <property type="term" value="C:plasma membrane protein complex"/>
    <property type="evidence" value="ECO:0007669"/>
    <property type="project" value="TreeGrafter"/>
</dbReference>
<evidence type="ECO:0000313" key="9">
    <source>
        <dbReference type="EMBL" id="EQB40695.1"/>
    </source>
</evidence>
<dbReference type="OrthoDB" id="8522929at2"/>
<keyword evidence="3" id="KW-1003">Cell membrane</keyword>
<evidence type="ECO:0000256" key="5">
    <source>
        <dbReference type="ARBA" id="ARBA00022989"/>
    </source>
</evidence>
<name>T0JHZ1_9BACT</name>
<evidence type="ECO:0000256" key="1">
    <source>
        <dbReference type="ARBA" id="ARBA00004651"/>
    </source>
</evidence>
<dbReference type="InterPro" id="IPR003838">
    <property type="entry name" value="ABC3_permease_C"/>
</dbReference>
<feature type="transmembrane region" description="Helical" evidence="7">
    <location>
        <begin position="353"/>
        <end position="379"/>
    </location>
</feature>
<dbReference type="GO" id="GO:0044874">
    <property type="term" value="P:lipoprotein localization to outer membrane"/>
    <property type="evidence" value="ECO:0007669"/>
    <property type="project" value="TreeGrafter"/>
</dbReference>
<evidence type="ECO:0000256" key="3">
    <source>
        <dbReference type="ARBA" id="ARBA00022475"/>
    </source>
</evidence>
<evidence type="ECO:0000256" key="7">
    <source>
        <dbReference type="SAM" id="Phobius"/>
    </source>
</evidence>